<geneLocation type="mitochondrion" evidence="2"/>
<keyword evidence="1" id="KW-0812">Transmembrane</keyword>
<dbReference type="RefSeq" id="YP_009527961.1">
    <property type="nucleotide sequence ID" value="NC_039688.1"/>
</dbReference>
<keyword evidence="2" id="KW-0496">Mitochondrion</keyword>
<protein>
    <submittedName>
        <fullName evidence="2">ATP synthase F0 subunit 8</fullName>
    </submittedName>
</protein>
<reference evidence="2" key="1">
    <citation type="journal article" date="2019" name="Ticks Tick Borne Dis.">
        <title>Argasid and ixodid systematics: Implications for soft tick evolution and systematics, with a new argasid species list.</title>
        <authorList>
            <person name="Mans B.J."/>
            <person name="Featherston J."/>
            <person name="Kvas M."/>
            <person name="Pillay K.A."/>
            <person name="de Klerk D.G."/>
            <person name="Pienaar R."/>
            <person name="de Castro M.H."/>
            <person name="Schwan T.G."/>
            <person name="Lopez J.E."/>
            <person name="Teel P."/>
            <person name="Perez de Leon A.A."/>
            <person name="Sonenshine D.E."/>
            <person name="Egekwu N.I."/>
            <person name="Bakkes D.K."/>
            <person name="Heyne H."/>
            <person name="Kanduma E.G."/>
            <person name="Nyangiwe N."/>
            <person name="Bouattour A."/>
            <person name="Latif A.A."/>
        </authorList>
    </citation>
    <scope>NUCLEOTIDE SEQUENCE</scope>
</reference>
<keyword evidence="1" id="KW-0472">Membrane</keyword>
<keyword evidence="1" id="KW-1133">Transmembrane helix</keyword>
<dbReference type="GeneID" id="38345309"/>
<proteinExistence type="predicted"/>
<dbReference type="AlphaFoldDB" id="A0A3G2JZY7"/>
<evidence type="ECO:0000256" key="1">
    <source>
        <dbReference type="SAM" id="Phobius"/>
    </source>
</evidence>
<evidence type="ECO:0000313" key="2">
    <source>
        <dbReference type="EMBL" id="AYN50614.1"/>
    </source>
</evidence>
<name>A0A3G2JZY7_9ACAR</name>
<sequence>MPQLYPMNWIFLCSIFILMIFTLMIFSYFSPFYFLKSSISFFQHFQKNWKW</sequence>
<dbReference type="CTD" id="4509"/>
<feature type="transmembrane region" description="Helical" evidence="1">
    <location>
        <begin position="6"/>
        <end position="29"/>
    </location>
</feature>
<gene>
    <name evidence="2" type="primary">ATP8</name>
</gene>
<accession>A0A3G2JZY7</accession>
<organism evidence="2">
    <name type="scientific">Ornithodoros sonrai</name>
    <dbReference type="NCBI Taxonomy" id="352064"/>
    <lineage>
        <taxon>Eukaryota</taxon>
        <taxon>Metazoa</taxon>
        <taxon>Ecdysozoa</taxon>
        <taxon>Arthropoda</taxon>
        <taxon>Chelicerata</taxon>
        <taxon>Arachnida</taxon>
        <taxon>Acari</taxon>
        <taxon>Parasitiformes</taxon>
        <taxon>Ixodida</taxon>
        <taxon>Ixodoidea</taxon>
        <taxon>Argasidae</taxon>
        <taxon>Ornithodorinae</taxon>
        <taxon>Ornithodoros</taxon>
    </lineage>
</organism>
<dbReference type="EMBL" id="MF818026">
    <property type="protein sequence ID" value="AYN50614.1"/>
    <property type="molecule type" value="Genomic_DNA"/>
</dbReference>